<protein>
    <submittedName>
        <fullName evidence="3">Putative secreted protein</fullName>
    </submittedName>
</protein>
<organism evidence="3">
    <name type="scientific">Rhipicephalus microplus</name>
    <name type="common">Cattle tick</name>
    <name type="synonym">Boophilus microplus</name>
    <dbReference type="NCBI Taxonomy" id="6941"/>
    <lineage>
        <taxon>Eukaryota</taxon>
        <taxon>Metazoa</taxon>
        <taxon>Ecdysozoa</taxon>
        <taxon>Arthropoda</taxon>
        <taxon>Chelicerata</taxon>
        <taxon>Arachnida</taxon>
        <taxon>Acari</taxon>
        <taxon>Parasitiformes</taxon>
        <taxon>Ixodida</taxon>
        <taxon>Ixodoidea</taxon>
        <taxon>Ixodidae</taxon>
        <taxon>Rhipicephalinae</taxon>
        <taxon>Rhipicephalus</taxon>
        <taxon>Boophilus</taxon>
    </lineage>
</organism>
<feature type="chain" id="PRO_5026942561" evidence="2">
    <location>
        <begin position="27"/>
        <end position="104"/>
    </location>
</feature>
<keyword evidence="2" id="KW-0732">Signal</keyword>
<name>A0A6M2D9Q4_RHIMP</name>
<sequence length="104" mass="11587">MGSTQICITFVLLPQFGLMWPRAALSQKDNWQMLSSYTLPPSPFGLTYSNRGTKFTTVQSSTQNETKTHQETKPQVCSKPASRKTRQICVLPIILMAAELPVSP</sequence>
<reference evidence="3" key="1">
    <citation type="submission" date="2019-09" db="EMBL/GenBank/DDBJ databases">
        <title>Organ-specific transcriptomic study of the physiology of the cattle tick, Rhipicephalus microplus.</title>
        <authorList>
            <person name="Tirloni L."/>
            <person name="Braz G."/>
            <person name="Gandara A.C.P."/>
            <person name="Sabadin G.A."/>
            <person name="da Silva R.M."/>
            <person name="Guizzo M.G."/>
            <person name="Machado J.A."/>
            <person name="Costa E.P."/>
            <person name="Gomes H.F."/>
            <person name="Moraes J."/>
            <person name="Mota M.B.S."/>
            <person name="Mesquita R.D."/>
            <person name="Alvarenga P.H."/>
            <person name="Alves F."/>
            <person name="Seixas A."/>
            <person name="da Fonseca R.N."/>
            <person name="Fogaca A."/>
            <person name="Logullo C."/>
            <person name="Tanaka A."/>
            <person name="Daffre S."/>
            <person name="Termignoni C."/>
            <person name="Vaz I.S.Jr."/>
            <person name="Oliveira P.L."/>
            <person name="Ribeiro J.M."/>
        </authorList>
    </citation>
    <scope>NUCLEOTIDE SEQUENCE</scope>
    <source>
        <strain evidence="3">Porto Alegre</strain>
    </source>
</reference>
<evidence type="ECO:0000256" key="2">
    <source>
        <dbReference type="SAM" id="SignalP"/>
    </source>
</evidence>
<feature type="signal peptide" evidence="2">
    <location>
        <begin position="1"/>
        <end position="26"/>
    </location>
</feature>
<evidence type="ECO:0000256" key="1">
    <source>
        <dbReference type="SAM" id="MobiDB-lite"/>
    </source>
</evidence>
<proteinExistence type="predicted"/>
<evidence type="ECO:0000313" key="3">
    <source>
        <dbReference type="EMBL" id="NOV42819.1"/>
    </source>
</evidence>
<feature type="region of interest" description="Disordered" evidence="1">
    <location>
        <begin position="59"/>
        <end position="81"/>
    </location>
</feature>
<dbReference type="EMBL" id="GHWJ01010082">
    <property type="protein sequence ID" value="NOV42819.1"/>
    <property type="molecule type" value="Transcribed_RNA"/>
</dbReference>
<accession>A0A6M2D9Q4</accession>
<dbReference type="AlphaFoldDB" id="A0A6M2D9Q4"/>